<dbReference type="EMBL" id="JAUSQU010000001">
    <property type="protein sequence ID" value="MDP9847792.1"/>
    <property type="molecule type" value="Genomic_DNA"/>
</dbReference>
<accession>A0ABT9QM54</accession>
<feature type="compositionally biased region" description="Pro residues" evidence="1">
    <location>
        <begin position="254"/>
        <end position="286"/>
    </location>
</feature>
<proteinExistence type="predicted"/>
<gene>
    <name evidence="3" type="ORF">J2853_007003</name>
</gene>
<keyword evidence="4" id="KW-1185">Reference proteome</keyword>
<name>A0ABT9QM54_9ACTN</name>
<feature type="transmembrane region" description="Helical" evidence="2">
    <location>
        <begin position="7"/>
        <end position="26"/>
    </location>
</feature>
<feature type="region of interest" description="Disordered" evidence="1">
    <location>
        <begin position="253"/>
        <end position="322"/>
    </location>
</feature>
<feature type="transmembrane region" description="Helical" evidence="2">
    <location>
        <begin position="113"/>
        <end position="133"/>
    </location>
</feature>
<feature type="transmembrane region" description="Helical" evidence="2">
    <location>
        <begin position="46"/>
        <end position="66"/>
    </location>
</feature>
<feature type="transmembrane region" description="Helical" evidence="2">
    <location>
        <begin position="494"/>
        <end position="515"/>
    </location>
</feature>
<keyword evidence="2" id="KW-1133">Transmembrane helix</keyword>
<feature type="transmembrane region" description="Helical" evidence="2">
    <location>
        <begin position="557"/>
        <end position="576"/>
    </location>
</feature>
<organism evidence="3 4">
    <name type="scientific">Streptosporangium lutulentum</name>
    <dbReference type="NCBI Taxonomy" id="1461250"/>
    <lineage>
        <taxon>Bacteria</taxon>
        <taxon>Bacillati</taxon>
        <taxon>Actinomycetota</taxon>
        <taxon>Actinomycetes</taxon>
        <taxon>Streptosporangiales</taxon>
        <taxon>Streptosporangiaceae</taxon>
        <taxon>Streptosporangium</taxon>
    </lineage>
</organism>
<keyword evidence="2" id="KW-0812">Transmembrane</keyword>
<evidence type="ECO:0000256" key="2">
    <source>
        <dbReference type="SAM" id="Phobius"/>
    </source>
</evidence>
<reference evidence="3 4" key="1">
    <citation type="submission" date="2023-07" db="EMBL/GenBank/DDBJ databases">
        <title>Sequencing the genomes of 1000 actinobacteria strains.</title>
        <authorList>
            <person name="Klenk H.-P."/>
        </authorList>
    </citation>
    <scope>NUCLEOTIDE SEQUENCE [LARGE SCALE GENOMIC DNA]</scope>
    <source>
        <strain evidence="3 4">DSM 46740</strain>
    </source>
</reference>
<feature type="compositionally biased region" description="Pro residues" evidence="1">
    <location>
        <begin position="302"/>
        <end position="319"/>
    </location>
</feature>
<sequence length="588" mass="61545">MEHPRGSVLVWLGHPATVVATFVLPVNDHLLKARWPGPVTGKLSDVAGLMVAPPLLALVFSLALALSRLPTLTLSRTVPSSPALAPSQPGPLFPSRAGPLDLSRIGPLVVTRFAALAAIITTGVGFILVKSTGAGAEFASRVWTLVAGPSRVLADPTDLVALPALGVTWLIWRGCQTDQAVRRARALIIVPVALFGVTATSATSPPSTAKQVSANDEVITVVRDHDFVSNETVLSYDGGRTWTVPSRPGAAPIPVSPFFPTPPSPAGPPSPRSSPFFPDSPDPANPPDSRRPTSSPYFPNFPDSPAPGFPRATPPPLAPSPATRVCVPGEPLHCYRVAPPRFAVDESWDGGATWETSWGVSERRERALRRLSPDRPPVAWEGSQAVAVQRVTGGHVVVVANGRDGIAVRDARGTWRRLGFSAEGFSPDTAPPLHLPDVDLGTERLIGFFVGLIAFMAGMAGARRHEPRVNGLAVSAYVLASVGFVLSLPSGGPLPFVLGIACALTAAALTATAAVRARVSVRTWFALLALAPCTSFVIWATFSVWRSGTLEDYSTAGFLAWLAGGAGVGASVLVGWTTARKDAGHPAA</sequence>
<evidence type="ECO:0000313" key="3">
    <source>
        <dbReference type="EMBL" id="MDP9847792.1"/>
    </source>
</evidence>
<protein>
    <submittedName>
        <fullName evidence="3">Uncharacterized protein</fullName>
    </submittedName>
</protein>
<dbReference type="Proteomes" id="UP001225356">
    <property type="component" value="Unassembled WGS sequence"/>
</dbReference>
<comment type="caution">
    <text evidence="3">The sequence shown here is derived from an EMBL/GenBank/DDBJ whole genome shotgun (WGS) entry which is preliminary data.</text>
</comment>
<feature type="transmembrane region" description="Helical" evidence="2">
    <location>
        <begin position="445"/>
        <end position="462"/>
    </location>
</feature>
<evidence type="ECO:0000313" key="4">
    <source>
        <dbReference type="Proteomes" id="UP001225356"/>
    </source>
</evidence>
<dbReference type="RefSeq" id="WP_307564842.1">
    <property type="nucleotide sequence ID" value="NZ_JAUSQU010000001.1"/>
</dbReference>
<evidence type="ECO:0000256" key="1">
    <source>
        <dbReference type="SAM" id="MobiDB-lite"/>
    </source>
</evidence>
<feature type="transmembrane region" description="Helical" evidence="2">
    <location>
        <begin position="469"/>
        <end position="488"/>
    </location>
</feature>
<feature type="transmembrane region" description="Helical" evidence="2">
    <location>
        <begin position="524"/>
        <end position="545"/>
    </location>
</feature>
<keyword evidence="2" id="KW-0472">Membrane</keyword>